<feature type="compositionally biased region" description="Polar residues" evidence="1">
    <location>
        <begin position="1"/>
        <end position="15"/>
    </location>
</feature>
<feature type="region of interest" description="Disordered" evidence="1">
    <location>
        <begin position="1"/>
        <end position="23"/>
    </location>
</feature>
<protein>
    <submittedName>
        <fullName evidence="2">Uncharacterized protein</fullName>
    </submittedName>
</protein>
<comment type="caution">
    <text evidence="2">The sequence shown here is derived from an EMBL/GenBank/DDBJ whole genome shotgun (WGS) entry which is preliminary data.</text>
</comment>
<reference evidence="2 3" key="1">
    <citation type="submission" date="2023-10" db="EMBL/GenBank/DDBJ databases">
        <title>Draft genome sequence of Xylaria bambusicola isolate GMP-LS, the root and basal stem rot pathogen of sugarcane in Indonesia.</title>
        <authorList>
            <person name="Selvaraj P."/>
            <person name="Muralishankar V."/>
            <person name="Muruganantham S."/>
            <person name="Sp S."/>
            <person name="Haryani S."/>
            <person name="Lau K.J.X."/>
            <person name="Naqvi N.I."/>
        </authorList>
    </citation>
    <scope>NUCLEOTIDE SEQUENCE [LARGE SCALE GENOMIC DNA]</scope>
    <source>
        <strain evidence="2">GMP-LS</strain>
    </source>
</reference>
<evidence type="ECO:0000313" key="2">
    <source>
        <dbReference type="EMBL" id="KAK5637245.1"/>
    </source>
</evidence>
<keyword evidence="3" id="KW-1185">Reference proteome</keyword>
<dbReference type="EMBL" id="JAWHQM010000101">
    <property type="protein sequence ID" value="KAK5637245.1"/>
    <property type="molecule type" value="Genomic_DNA"/>
</dbReference>
<evidence type="ECO:0000256" key="1">
    <source>
        <dbReference type="SAM" id="MobiDB-lite"/>
    </source>
</evidence>
<sequence>MSDYFTSVTNTSALRTRTPRPLYNQDKKLPRGSLWAADELTTFRVVVNATNTRILPYLNGNPAPCDDLPRLDPVLVELLQPTPDLAGQTEIDLVSQYGYPLGQFWAALAELVPDKGTYTERNKKKEDGHVLSSPPDQPASKRNRIAVERPGMVNSTQIQIESSSPIELSSQVSSQDDAFVPDDHNPLAREANTERLLTCFVRCILYSISESESDPGARLECRTPLAAAVCTNGGWSIRAEDDGGLRWRPALTTIEHDIQTYYMRSQLADCYHVLFEAKKGFQHIYNGRPTITDNWLGQMTAEALVGRLARAETYYESRYVEHIHTR</sequence>
<feature type="region of interest" description="Disordered" evidence="1">
    <location>
        <begin position="119"/>
        <end position="144"/>
    </location>
</feature>
<accession>A0AAN7UQR7</accession>
<name>A0AAN7UQR7_9PEZI</name>
<evidence type="ECO:0000313" key="3">
    <source>
        <dbReference type="Proteomes" id="UP001305414"/>
    </source>
</evidence>
<dbReference type="AlphaFoldDB" id="A0AAN7UQR7"/>
<proteinExistence type="predicted"/>
<gene>
    <name evidence="2" type="ORF">RRF57_012957</name>
</gene>
<feature type="compositionally biased region" description="Basic and acidic residues" evidence="1">
    <location>
        <begin position="119"/>
        <end position="129"/>
    </location>
</feature>
<organism evidence="2 3">
    <name type="scientific">Xylaria bambusicola</name>
    <dbReference type="NCBI Taxonomy" id="326684"/>
    <lineage>
        <taxon>Eukaryota</taxon>
        <taxon>Fungi</taxon>
        <taxon>Dikarya</taxon>
        <taxon>Ascomycota</taxon>
        <taxon>Pezizomycotina</taxon>
        <taxon>Sordariomycetes</taxon>
        <taxon>Xylariomycetidae</taxon>
        <taxon>Xylariales</taxon>
        <taxon>Xylariaceae</taxon>
        <taxon>Xylaria</taxon>
    </lineage>
</organism>
<dbReference type="Proteomes" id="UP001305414">
    <property type="component" value="Unassembled WGS sequence"/>
</dbReference>